<evidence type="ECO:0000256" key="7">
    <source>
        <dbReference type="SAM" id="MobiDB-lite"/>
    </source>
</evidence>
<evidence type="ECO:0000256" key="6">
    <source>
        <dbReference type="RuleBase" id="RU361214"/>
    </source>
</evidence>
<feature type="region of interest" description="Disordered" evidence="7">
    <location>
        <begin position="1015"/>
        <end position="1052"/>
    </location>
</feature>
<dbReference type="Pfam" id="PF00743">
    <property type="entry name" value="FMO-like"/>
    <property type="match status" value="1"/>
</dbReference>
<dbReference type="PANTHER" id="PTHR43098:SF5">
    <property type="entry name" value="DUAL-FUNCTIONAL MONOOXYGENASE_METHYLTRANSFERASE PSOF"/>
    <property type="match status" value="1"/>
</dbReference>
<feature type="region of interest" description="Disordered" evidence="7">
    <location>
        <begin position="814"/>
        <end position="833"/>
    </location>
</feature>
<keyword evidence="10" id="KW-1185">Reference proteome</keyword>
<dbReference type="GO" id="GO:0050660">
    <property type="term" value="F:flavin adenine dinucleotide binding"/>
    <property type="evidence" value="ECO:0007669"/>
    <property type="project" value="InterPro"/>
</dbReference>
<keyword evidence="3" id="KW-0274">FAD</keyword>
<proteinExistence type="inferred from homology"/>
<evidence type="ECO:0000256" key="2">
    <source>
        <dbReference type="ARBA" id="ARBA00022630"/>
    </source>
</evidence>
<dbReference type="PANTHER" id="PTHR43098">
    <property type="entry name" value="L-ORNITHINE N(5)-MONOOXYGENASE-RELATED"/>
    <property type="match status" value="1"/>
</dbReference>
<dbReference type="InterPro" id="IPR036570">
    <property type="entry name" value="HORMA_dom_sf"/>
</dbReference>
<feature type="compositionally biased region" description="Low complexity" evidence="7">
    <location>
        <begin position="1020"/>
        <end position="1038"/>
    </location>
</feature>
<dbReference type="Proteomes" id="UP001138500">
    <property type="component" value="Unassembled WGS sequence"/>
</dbReference>
<evidence type="ECO:0000256" key="1">
    <source>
        <dbReference type="ARBA" id="ARBA00005246"/>
    </source>
</evidence>
<comment type="similarity">
    <text evidence="1 6">Belongs to the ATG13 family. Fungi subfamily.</text>
</comment>
<dbReference type="InterPro" id="IPR018731">
    <property type="entry name" value="Atg13_N"/>
</dbReference>
<dbReference type="GO" id="GO:0004499">
    <property type="term" value="F:N,N-dimethylaniline monooxygenase activity"/>
    <property type="evidence" value="ECO:0007669"/>
    <property type="project" value="InterPro"/>
</dbReference>
<gene>
    <name evidence="9" type="ORF">Tdes44962_MAKER02717</name>
</gene>
<feature type="region of interest" description="Disordered" evidence="7">
    <location>
        <begin position="638"/>
        <end position="709"/>
    </location>
</feature>
<protein>
    <recommendedName>
        <fullName evidence="6">Autophagy-related protein 13</fullName>
    </recommendedName>
</protein>
<dbReference type="GO" id="GO:1990316">
    <property type="term" value="C:Atg1/ULK1 kinase complex"/>
    <property type="evidence" value="ECO:0007669"/>
    <property type="project" value="InterPro"/>
</dbReference>
<name>A0A9W7W2V2_9PEZI</name>
<dbReference type="EMBL" id="RIBY02001856">
    <property type="protein sequence ID" value="KAH9827784.1"/>
    <property type="molecule type" value="Genomic_DNA"/>
</dbReference>
<reference evidence="9 10" key="2">
    <citation type="journal article" date="2021" name="Curr. Genet.">
        <title>Genetic response to nitrogen starvation in the aggressive Eucalyptus foliar pathogen Teratosphaeria destructans.</title>
        <authorList>
            <person name="Havenga M."/>
            <person name="Wingfield B.D."/>
            <person name="Wingfield M.J."/>
            <person name="Dreyer L.L."/>
            <person name="Roets F."/>
            <person name="Aylward J."/>
        </authorList>
    </citation>
    <scope>NUCLEOTIDE SEQUENCE [LARGE SCALE GENOMIC DNA]</scope>
    <source>
        <strain evidence="9">CMW44962</strain>
    </source>
</reference>
<evidence type="ECO:0000256" key="4">
    <source>
        <dbReference type="ARBA" id="ARBA00022857"/>
    </source>
</evidence>
<evidence type="ECO:0000259" key="8">
    <source>
        <dbReference type="Pfam" id="PF10033"/>
    </source>
</evidence>
<dbReference type="Gene3D" id="3.30.900.10">
    <property type="entry name" value="HORMA domain"/>
    <property type="match status" value="1"/>
</dbReference>
<feature type="compositionally biased region" description="Low complexity" evidence="7">
    <location>
        <begin position="645"/>
        <end position="655"/>
    </location>
</feature>
<dbReference type="InterPro" id="IPR020946">
    <property type="entry name" value="Flavin_mOase-like"/>
</dbReference>
<feature type="domain" description="Autophagy-related protein 13 N-terminal" evidence="8">
    <location>
        <begin position="716"/>
        <end position="976"/>
    </location>
</feature>
<keyword evidence="5" id="KW-0560">Oxidoreductase</keyword>
<feature type="compositionally biased region" description="Polar residues" evidence="7">
    <location>
        <begin position="656"/>
        <end position="677"/>
    </location>
</feature>
<sequence>MTTENLDAVVVGAGFSGIYQIWKLEQIGLTNSVVIDRAGGVGGTWYHNVYPGAMSDTESFVYRYSWDKDDLKTCPMKDTYIKQPEVLAYLEGVTERHNLRKYMRFNTEVQAAEWHDEDQRWHITVNDNEKMTARYLITGLGLLSTTNCPDIPGIDTFKGDICHSAKWPKDYSLEGKRVGVLGCGSSGVQIITNIGDKVKSLTCFQRHPQYSVPSGDKPITPEHRAWLNDNWDNIQQSLRNSVVAFGFEESHVSYHSVDAAERERIFQDAWDMGNGFRFMFGTFMDITTDVEANEGACDFIRRKIAQIVKDPEKARKLQPRDLYARRPLCDGNARNGARYFEQFNRENVDIVLLGETPIERLEEEGVRTSDGKLHELDLLILATGFDAVEGSYNRIAIKGRNGLTLKEAWEPEGPKSYLGVSVPEFPNLFMIEGPKGPFANLPVAIEVGVEFITDAIARAEQSGHPRPVEATHDAEKEYVALCEKLAANSLFWQTANNWLFGANIPGKKRCLRFYFGGLKHYREHLAYVVDNGYVGFKPFKEMVIQPPGILDMQPTPSEKFCSRMLSGTFLASVINPEGDSGRDQSVLGHTAAVARGTRTEDSWSSQTARPRPSNESTDPRAATSGERCERLKNCVAMHQHPRPSPRSASAASNPATNPERTNNSREQPPLRSRSSVDLASYTERAGGDGGDQRRRGRAESSAGAGGRETTKLNQIVQNFHTKAALMICSARAHLPQTYNRNGDIKENRWFNIVMDDTDALLDDLAEWKRPDLVESRPQPMIIEVYVDTAGLSSNQALVFVDDAGKRWDVCDALSSSSTASSPRPPNRSGGKGSEVVLERWTVELGDKAGYSAEELNDQLANVYKKGVVLFRSLYTFLHFLPAWKLYRRFGRQPGNGHNLRLKYRIREGGIDSGGSSQGLSTSRAPKDSLYAPLCPSELATSLTTSTTDPAHFVRHHVTPALHCPAGPLHIRADYRLSAEIRVVDSEALLSSRFLSRDQGLPPTLAAHQLARAGGSLPAGARASRTSSSAASQSASRTQYGSAAESRTTARQPRALLGAYGSLGTFHGRGAHIEKRESPLSEIKHHHITGDTDDEDEERASMDRLNRVARDELGREMLPSKDEVRREVLGSSPSSSSSSNRIRPRHEPIRFNGKSPFKAGSLGDAEFEASSPRSSSAQSGRSPTLPPTLAHYSSFGVSSTGSGPSSIPRDKRVSLNTLPQQALRAPGAAPLSTDTAIASSGSSSPKPAPVQRYSSSFANRPRRQHSTSGSQATGRGSAGSASSSARNSASDAGAAGAQSDEESIAEFVRLLEGSAVKNHALTRPSSRGSQVVNLSKYSALRDGGVGALADEMSASSLINASSTPPSRRLSNVPGLSTSSSPSRGALAHQPHVRSRLSAQSIVEARSGEVEEEEEDDELPFIFRQEDI</sequence>
<feature type="compositionally biased region" description="Acidic residues" evidence="7">
    <location>
        <begin position="1408"/>
        <end position="1417"/>
    </location>
</feature>
<keyword evidence="4" id="KW-0521">NADP</keyword>
<feature type="compositionally biased region" description="Low complexity" evidence="7">
    <location>
        <begin position="1235"/>
        <end position="1244"/>
    </location>
</feature>
<dbReference type="InterPro" id="IPR050775">
    <property type="entry name" value="FAD-binding_Monooxygenases"/>
</dbReference>
<feature type="compositionally biased region" description="Polar residues" evidence="7">
    <location>
        <begin position="1357"/>
        <end position="1381"/>
    </location>
</feature>
<feature type="compositionally biased region" description="Low complexity" evidence="7">
    <location>
        <begin position="1265"/>
        <end position="1297"/>
    </location>
</feature>
<evidence type="ECO:0000313" key="10">
    <source>
        <dbReference type="Proteomes" id="UP001138500"/>
    </source>
</evidence>
<feature type="region of interest" description="Disordered" evidence="7">
    <location>
        <begin position="1357"/>
        <end position="1426"/>
    </location>
</feature>
<dbReference type="Pfam" id="PF10033">
    <property type="entry name" value="ATG13"/>
    <property type="match status" value="1"/>
</dbReference>
<keyword evidence="6" id="KW-0072">Autophagy</keyword>
<feature type="compositionally biased region" description="Basic and acidic residues" evidence="7">
    <location>
        <begin position="1098"/>
        <end position="1127"/>
    </location>
</feature>
<evidence type="ECO:0000256" key="5">
    <source>
        <dbReference type="ARBA" id="ARBA00023002"/>
    </source>
</evidence>
<reference evidence="9 10" key="1">
    <citation type="journal article" date="2018" name="IMA Fungus">
        <title>IMA Genome-F 10: Nine draft genome sequences of Claviceps purpurea s.lat., including C. arundinis, C. humidiphila, and C. cf. spartinae, pseudomolecules for the pitch canker pathogen Fusarium circinatum, draft genome of Davidsoniella eucalypti, Grosmannia galeiformis, Quambalaria eucalypti, and Teratosphaeria destructans.</title>
        <authorList>
            <person name="Wingfield B.D."/>
            <person name="Liu M."/>
            <person name="Nguyen H.D."/>
            <person name="Lane F.A."/>
            <person name="Morgan S.W."/>
            <person name="De Vos L."/>
            <person name="Wilken P.M."/>
            <person name="Duong T.A."/>
            <person name="Aylward J."/>
            <person name="Coetzee M.P."/>
            <person name="Dadej K."/>
            <person name="De Beer Z.W."/>
            <person name="Findlay W."/>
            <person name="Havenga M."/>
            <person name="Kolarik M."/>
            <person name="Menzies J.G."/>
            <person name="Naidoo K."/>
            <person name="Pochopski O."/>
            <person name="Shoukouhi P."/>
            <person name="Santana Q.C."/>
            <person name="Seifert K.A."/>
            <person name="Soal N."/>
            <person name="Steenkamp E.T."/>
            <person name="Tatham C.T."/>
            <person name="van der Nest M.A."/>
            <person name="Wingfield M.J."/>
        </authorList>
    </citation>
    <scope>NUCLEOTIDE SEQUENCE [LARGE SCALE GENOMIC DNA]</scope>
    <source>
        <strain evidence="9">CMW44962</strain>
    </source>
</reference>
<keyword evidence="2" id="KW-0285">Flavoprotein</keyword>
<dbReference type="GO" id="GO:0006914">
    <property type="term" value="P:autophagy"/>
    <property type="evidence" value="ECO:0007669"/>
    <property type="project" value="UniProtKB-KW"/>
</dbReference>
<feature type="compositionally biased region" description="Polar residues" evidence="7">
    <location>
        <begin position="1194"/>
        <end position="1204"/>
    </location>
</feature>
<dbReference type="GO" id="GO:0050661">
    <property type="term" value="F:NADP binding"/>
    <property type="evidence" value="ECO:0007669"/>
    <property type="project" value="InterPro"/>
</dbReference>
<accession>A0A9W7W2V2</accession>
<evidence type="ECO:0000256" key="3">
    <source>
        <dbReference type="ARBA" id="ARBA00022827"/>
    </source>
</evidence>
<organism evidence="9 10">
    <name type="scientific">Teratosphaeria destructans</name>
    <dbReference type="NCBI Taxonomy" id="418781"/>
    <lineage>
        <taxon>Eukaryota</taxon>
        <taxon>Fungi</taxon>
        <taxon>Dikarya</taxon>
        <taxon>Ascomycota</taxon>
        <taxon>Pezizomycotina</taxon>
        <taxon>Dothideomycetes</taxon>
        <taxon>Dothideomycetidae</taxon>
        <taxon>Mycosphaerellales</taxon>
        <taxon>Teratosphaeriaceae</taxon>
        <taxon>Teratosphaeria</taxon>
    </lineage>
</organism>
<dbReference type="InterPro" id="IPR036188">
    <property type="entry name" value="FAD/NAD-bd_sf"/>
</dbReference>
<feature type="compositionally biased region" description="Polar residues" evidence="7">
    <location>
        <begin position="602"/>
        <end position="616"/>
    </location>
</feature>
<comment type="caution">
    <text evidence="9">The sequence shown here is derived from an EMBL/GenBank/DDBJ whole genome shotgun (WGS) entry which is preliminary data.</text>
</comment>
<dbReference type="Gene3D" id="3.50.50.60">
    <property type="entry name" value="FAD/NAD(P)-binding domain"/>
    <property type="match status" value="2"/>
</dbReference>
<evidence type="ECO:0000313" key="9">
    <source>
        <dbReference type="EMBL" id="KAH9827784.1"/>
    </source>
</evidence>
<feature type="compositionally biased region" description="Low complexity" evidence="7">
    <location>
        <begin position="1168"/>
        <end position="1182"/>
    </location>
</feature>
<feature type="region of interest" description="Disordered" evidence="7">
    <location>
        <begin position="593"/>
        <end position="625"/>
    </location>
</feature>
<dbReference type="OrthoDB" id="66881at2759"/>
<feature type="region of interest" description="Disordered" evidence="7">
    <location>
        <begin position="1074"/>
        <end position="1300"/>
    </location>
</feature>
<dbReference type="SUPFAM" id="SSF51905">
    <property type="entry name" value="FAD/NAD(P)-binding domain"/>
    <property type="match status" value="2"/>
</dbReference>